<protein>
    <submittedName>
        <fullName evidence="2">Uncharacterized protein</fullName>
    </submittedName>
</protein>
<feature type="region of interest" description="Disordered" evidence="1">
    <location>
        <begin position="69"/>
        <end position="181"/>
    </location>
</feature>
<feature type="compositionally biased region" description="Low complexity" evidence="1">
    <location>
        <begin position="159"/>
        <end position="169"/>
    </location>
</feature>
<sequence>MIPRTLGAGKYEEKGPEPHLKLSGLAACPRVTLSPRRRFAPSLSLSWPCSVPDPFWGLARVLEQRHFTTQQSASSVGPPGPNRHLRHSRKTPPASPALLRPAAQRGPQLRSRAGPRILQGPPASRSAASPHPDWARPHPGSQEVPRRSEPSALTPLRIAAPRKAAASAACSGLRSPISPTG</sequence>
<comment type="caution">
    <text evidence="2">The sequence shown here is derived from an EMBL/GenBank/DDBJ whole genome shotgun (WGS) entry which is preliminary data.</text>
</comment>
<evidence type="ECO:0000313" key="3">
    <source>
        <dbReference type="Proteomes" id="UP001066276"/>
    </source>
</evidence>
<evidence type="ECO:0000313" key="2">
    <source>
        <dbReference type="EMBL" id="KAJ1208958.1"/>
    </source>
</evidence>
<organism evidence="2 3">
    <name type="scientific">Pleurodeles waltl</name>
    <name type="common">Iberian ribbed newt</name>
    <dbReference type="NCBI Taxonomy" id="8319"/>
    <lineage>
        <taxon>Eukaryota</taxon>
        <taxon>Metazoa</taxon>
        <taxon>Chordata</taxon>
        <taxon>Craniata</taxon>
        <taxon>Vertebrata</taxon>
        <taxon>Euteleostomi</taxon>
        <taxon>Amphibia</taxon>
        <taxon>Batrachia</taxon>
        <taxon>Caudata</taxon>
        <taxon>Salamandroidea</taxon>
        <taxon>Salamandridae</taxon>
        <taxon>Pleurodelinae</taxon>
        <taxon>Pleurodeles</taxon>
    </lineage>
</organism>
<dbReference type="AlphaFoldDB" id="A0AAV7W8T0"/>
<reference evidence="2" key="1">
    <citation type="journal article" date="2022" name="bioRxiv">
        <title>Sequencing and chromosome-scale assembly of the giantPleurodeles waltlgenome.</title>
        <authorList>
            <person name="Brown T."/>
            <person name="Elewa A."/>
            <person name="Iarovenko S."/>
            <person name="Subramanian E."/>
            <person name="Araus A.J."/>
            <person name="Petzold A."/>
            <person name="Susuki M."/>
            <person name="Suzuki K.-i.T."/>
            <person name="Hayashi T."/>
            <person name="Toyoda A."/>
            <person name="Oliveira C."/>
            <person name="Osipova E."/>
            <person name="Leigh N.D."/>
            <person name="Simon A."/>
            <person name="Yun M.H."/>
        </authorList>
    </citation>
    <scope>NUCLEOTIDE SEQUENCE</scope>
    <source>
        <strain evidence="2">20211129_DDA</strain>
        <tissue evidence="2">Liver</tissue>
    </source>
</reference>
<evidence type="ECO:0000256" key="1">
    <source>
        <dbReference type="SAM" id="MobiDB-lite"/>
    </source>
</evidence>
<proteinExistence type="predicted"/>
<keyword evidence="3" id="KW-1185">Reference proteome</keyword>
<gene>
    <name evidence="2" type="ORF">NDU88_004337</name>
</gene>
<dbReference type="Proteomes" id="UP001066276">
    <property type="component" value="Chromosome 1_2"/>
</dbReference>
<feature type="compositionally biased region" description="Low complexity" evidence="1">
    <location>
        <begin position="121"/>
        <end position="130"/>
    </location>
</feature>
<name>A0AAV7W8T0_PLEWA</name>
<feature type="compositionally biased region" description="Basic and acidic residues" evidence="1">
    <location>
        <begin position="10"/>
        <end position="20"/>
    </location>
</feature>
<accession>A0AAV7W8T0</accession>
<feature type="region of interest" description="Disordered" evidence="1">
    <location>
        <begin position="1"/>
        <end position="21"/>
    </location>
</feature>
<dbReference type="EMBL" id="JANPWB010000002">
    <property type="protein sequence ID" value="KAJ1208958.1"/>
    <property type="molecule type" value="Genomic_DNA"/>
</dbReference>